<keyword evidence="4" id="KW-1185">Reference proteome</keyword>
<dbReference type="Gene3D" id="3.30.428.10">
    <property type="entry name" value="HIT-like"/>
    <property type="match status" value="2"/>
</dbReference>
<keyword evidence="3" id="KW-0548">Nucleotidyltransferase</keyword>
<feature type="compositionally biased region" description="Low complexity" evidence="1">
    <location>
        <begin position="97"/>
        <end position="108"/>
    </location>
</feature>
<feature type="region of interest" description="Disordered" evidence="1">
    <location>
        <begin position="266"/>
        <end position="297"/>
    </location>
</feature>
<proteinExistence type="predicted"/>
<accession>A0A7W5DX98</accession>
<feature type="region of interest" description="Disordered" evidence="1">
    <location>
        <begin position="14"/>
        <end position="83"/>
    </location>
</feature>
<feature type="compositionally biased region" description="Polar residues" evidence="1">
    <location>
        <begin position="56"/>
        <end position="74"/>
    </location>
</feature>
<organism evidence="3 4">
    <name type="scientific">Aporhodopirellula rubra</name>
    <dbReference type="NCBI Taxonomy" id="980271"/>
    <lineage>
        <taxon>Bacteria</taxon>
        <taxon>Pseudomonadati</taxon>
        <taxon>Planctomycetota</taxon>
        <taxon>Planctomycetia</taxon>
        <taxon>Pirellulales</taxon>
        <taxon>Pirellulaceae</taxon>
        <taxon>Aporhodopirellula</taxon>
    </lineage>
</organism>
<evidence type="ECO:0000313" key="4">
    <source>
        <dbReference type="Proteomes" id="UP000536179"/>
    </source>
</evidence>
<dbReference type="Proteomes" id="UP000536179">
    <property type="component" value="Unassembled WGS sequence"/>
</dbReference>
<dbReference type="SUPFAM" id="SSF54197">
    <property type="entry name" value="HIT-like"/>
    <property type="match status" value="2"/>
</dbReference>
<dbReference type="Pfam" id="PF16268">
    <property type="entry name" value="DUF4921"/>
    <property type="match status" value="1"/>
</dbReference>
<dbReference type="GO" id="GO:0008108">
    <property type="term" value="F:UDP-glucose:hexose-1-phosphate uridylyltransferase activity"/>
    <property type="evidence" value="ECO:0007669"/>
    <property type="project" value="UniProtKB-EC"/>
</dbReference>
<dbReference type="RefSeq" id="WP_184303829.1">
    <property type="nucleotide sequence ID" value="NZ_JACHXU010000004.1"/>
</dbReference>
<evidence type="ECO:0000259" key="2">
    <source>
        <dbReference type="Pfam" id="PF16268"/>
    </source>
</evidence>
<dbReference type="AlphaFoldDB" id="A0A7W5DX98"/>
<protein>
    <submittedName>
        <fullName evidence="3">UDPglucose--hexose-1-phosphate uridylyltransferase</fullName>
        <ecNumber evidence="3">2.7.7.12</ecNumber>
    </submittedName>
</protein>
<gene>
    <name evidence="3" type="ORF">FHS27_001676</name>
</gene>
<evidence type="ECO:0000256" key="1">
    <source>
        <dbReference type="SAM" id="MobiDB-lite"/>
    </source>
</evidence>
<feature type="compositionally biased region" description="Basic and acidic residues" evidence="1">
    <location>
        <begin position="142"/>
        <end position="153"/>
    </location>
</feature>
<dbReference type="InterPro" id="IPR036265">
    <property type="entry name" value="HIT-like_sf"/>
</dbReference>
<dbReference type="InterPro" id="IPR032576">
    <property type="entry name" value="DUF4921"/>
</dbReference>
<sequence length="573" mass="63468">MAITRVELNADRLRHRRDNRQLRASHRDQRYLEGDTLANASAETRPTPNPAKPDSDSPTPQKDSGNANNPVSQRVNRHRIDSTDSRLYDLKAVFSGATASDSEDASATRTQSMPPSGLEAAPTDEPIGVERGLQMRFTPETNLRREAPEKRSAGDAAQETSTSKDPKVGQSRLDLITGEWTWFATTRSQRPDQFGNVIVKPTEEIDCPFCAGEEHRTPNPVWVASVEGEHDPHGAPNHDSAENAVDWSVRVVPNLYPAVTRLEDAGVAVPPNQDDSERQAEKDAMPASARLHRSSGSYTSCSHHAQAIYNDSRAFSKGSSTGKLFPSEAAMGGHEVIIEAPRHTESLGELNTSEIALVFAAYADRIRYWRSVPGVQHVSIFKNVGRDAGASLQHSHSQLIATNRVPALVQQVTRRLQAHHARVGSCLQCDLIRGEIEEKSRLVSQTDSFVAYCPFASRFPMQVRLTSKEHMPCFSNLHDRPLAELARLALRVVRWLEALRPGTAYNMLVHTCPVDFQGAMESQHWAIDIFPRMSRLAGFELATGAMINPIYPETAAKAYRAQARLSDPRFVLR</sequence>
<evidence type="ECO:0000313" key="3">
    <source>
        <dbReference type="EMBL" id="MBB3205872.1"/>
    </source>
</evidence>
<keyword evidence="3" id="KW-0808">Transferase</keyword>
<comment type="caution">
    <text evidence="3">The sequence shown here is derived from an EMBL/GenBank/DDBJ whole genome shotgun (WGS) entry which is preliminary data.</text>
</comment>
<dbReference type="PANTHER" id="PTHR42763">
    <property type="entry name" value="ADP-GLUCOSE PHOSPHORYLASE"/>
    <property type="match status" value="1"/>
</dbReference>
<dbReference type="InterPro" id="IPR053177">
    <property type="entry name" value="ADP-glucose_phosphorylase"/>
</dbReference>
<feature type="compositionally biased region" description="Basic and acidic residues" evidence="1">
    <location>
        <begin position="19"/>
        <end position="33"/>
    </location>
</feature>
<dbReference type="EC" id="2.7.7.12" evidence="3"/>
<reference evidence="3 4" key="1">
    <citation type="submission" date="2020-08" db="EMBL/GenBank/DDBJ databases">
        <title>Genomic Encyclopedia of Type Strains, Phase III (KMG-III): the genomes of soil and plant-associated and newly described type strains.</title>
        <authorList>
            <person name="Whitman W."/>
        </authorList>
    </citation>
    <scope>NUCLEOTIDE SEQUENCE [LARGE SCALE GENOMIC DNA]</scope>
    <source>
        <strain evidence="3 4">CECT 8075</strain>
    </source>
</reference>
<feature type="domain" description="DUF4921" evidence="2">
    <location>
        <begin position="176"/>
        <end position="555"/>
    </location>
</feature>
<feature type="region of interest" description="Disordered" evidence="1">
    <location>
        <begin position="97"/>
        <end position="170"/>
    </location>
</feature>
<name>A0A7W5DX98_9BACT</name>
<feature type="compositionally biased region" description="Basic and acidic residues" evidence="1">
    <location>
        <begin position="275"/>
        <end position="284"/>
    </location>
</feature>
<dbReference type="PANTHER" id="PTHR42763:SF1">
    <property type="entry name" value="UDP-GLUCOSE--HEXOSE-1-PHOSPHATE URIDYLYLTRANSFERASE"/>
    <property type="match status" value="1"/>
</dbReference>
<dbReference type="EMBL" id="JACHXU010000004">
    <property type="protein sequence ID" value="MBB3205872.1"/>
    <property type="molecule type" value="Genomic_DNA"/>
</dbReference>